<dbReference type="OMA" id="FNAMMAM"/>
<proteinExistence type="predicted"/>
<accession>A0A0B7H883</accession>
<evidence type="ECO:0000313" key="2">
    <source>
        <dbReference type="EMBL" id="CEN35821.1"/>
    </source>
</evidence>
<dbReference type="EMBL" id="CP022389">
    <property type="protein sequence ID" value="ATA93344.1"/>
    <property type="molecule type" value="Genomic_DNA"/>
</dbReference>
<gene>
    <name evidence="2" type="ORF">CCAN12_630019</name>
    <name evidence="1" type="ORF">CGC54_02820</name>
</gene>
<keyword evidence="1" id="KW-0808">Transferase</keyword>
<dbReference type="Proteomes" id="UP000243753">
    <property type="component" value="Chromosome"/>
</dbReference>
<dbReference type="Gene3D" id="3.30.530.20">
    <property type="match status" value="1"/>
</dbReference>
<dbReference type="GO" id="GO:0016757">
    <property type="term" value="F:glycosyltransferase activity"/>
    <property type="evidence" value="ECO:0007669"/>
    <property type="project" value="UniProtKB-KW"/>
</dbReference>
<evidence type="ECO:0000313" key="1">
    <source>
        <dbReference type="EMBL" id="ATA93344.1"/>
    </source>
</evidence>
<dbReference type="InterPro" id="IPR023393">
    <property type="entry name" value="START-like_dom_sf"/>
</dbReference>
<dbReference type="Proteomes" id="UP000044026">
    <property type="component" value="Unassembled WGS sequence"/>
</dbReference>
<keyword evidence="1" id="KW-0328">Glycosyltransferase</keyword>
<protein>
    <submittedName>
        <fullName evidence="1">Orotate phosphoribosyltransferase</fullName>
    </submittedName>
</protein>
<dbReference type="EMBL" id="CDOE01000060">
    <property type="protein sequence ID" value="CEN35821.1"/>
    <property type="molecule type" value="Genomic_DNA"/>
</dbReference>
<organism evidence="2 3">
    <name type="scientific">Capnocytophaga canimorsus</name>
    <dbReference type="NCBI Taxonomy" id="28188"/>
    <lineage>
        <taxon>Bacteria</taxon>
        <taxon>Pseudomonadati</taxon>
        <taxon>Bacteroidota</taxon>
        <taxon>Flavobacteriia</taxon>
        <taxon>Flavobacteriales</taxon>
        <taxon>Flavobacteriaceae</taxon>
        <taxon>Capnocytophaga</taxon>
    </lineage>
</organism>
<dbReference type="AlphaFoldDB" id="A0A0B7H883"/>
<sequence>MKLESKKVVIQKKDEQVYSFLNHLENFQKLMPESIEKFEMLGADAFVFALKGMPEIALERAEASAYRQMVLKAKDGKIPFLLKVDLESISENETQVQFCFEGNFNPMMAMMIKSPIAKFIETLADKMTIL</sequence>
<reference evidence="1" key="2">
    <citation type="journal article" date="2017" name="Genome Announc.">
        <title>Twelve Complete Reference Genomes of Clinical Isolates in the Capnocytophaga Genus.</title>
        <authorList>
            <person name="Villarma A."/>
            <person name="Gulvik C.A."/>
            <person name="Rowe L.A."/>
            <person name="Sheth M."/>
            <person name="Juieng P."/>
            <person name="Nicholson A.C."/>
            <person name="Loparev V.N."/>
            <person name="McQuiston J.R."/>
        </authorList>
    </citation>
    <scope>NUCLEOTIDE SEQUENCE</scope>
    <source>
        <strain evidence="1">H3936</strain>
    </source>
</reference>
<name>A0A0B7H883_9FLAO</name>
<dbReference type="GeneID" id="69579948"/>
<dbReference type="SUPFAM" id="SSF55961">
    <property type="entry name" value="Bet v1-like"/>
    <property type="match status" value="1"/>
</dbReference>
<evidence type="ECO:0000313" key="4">
    <source>
        <dbReference type="Proteomes" id="UP000243753"/>
    </source>
</evidence>
<evidence type="ECO:0000313" key="3">
    <source>
        <dbReference type="Proteomes" id="UP000044026"/>
    </source>
</evidence>
<reference evidence="2 3" key="1">
    <citation type="submission" date="2015-01" db="EMBL/GenBank/DDBJ databases">
        <authorList>
            <person name="Xiang T."/>
            <person name="Song Y."/>
            <person name="Huang L."/>
            <person name="Wang B."/>
            <person name="Wu P."/>
        </authorList>
    </citation>
    <scope>NUCLEOTIDE SEQUENCE [LARGE SCALE GENOMIC DNA]</scope>
    <source>
        <strain evidence="2 3">Cc12</strain>
    </source>
</reference>
<dbReference type="RefSeq" id="WP_013997596.1">
    <property type="nucleotide sequence ID" value="NZ_BOQI01000001.1"/>
</dbReference>
<reference evidence="4" key="3">
    <citation type="submission" date="2017-06" db="EMBL/GenBank/DDBJ databases">
        <title>Capnocytophaga spp. assemblies.</title>
        <authorList>
            <person name="Gulvik C.A."/>
        </authorList>
    </citation>
    <scope>NUCLEOTIDE SEQUENCE [LARGE SCALE GENOMIC DNA]</scope>
    <source>
        <strain evidence="4">H3936</strain>
    </source>
</reference>